<dbReference type="FunFam" id="3.40.50.880:FF:000033">
    <property type="entry name" value="Glutamine amidotransferase class-I"/>
    <property type="match status" value="1"/>
</dbReference>
<sequence>MRAHYLQHVPFEGLGSVEAWLEHAGYEITSTQLYKSIEFPDLGSIDMLIIMGGPMSVNDEDKFPWLELEKTYIRNAIKAGVPIIGVCLGAQLIANSLGSKVFPNAEKEIGWFPIQPVATADEATFQFPEEINVFHWHGETFDLPPGSVRIASSSACRNQAFQVGANVIGLQFHLETTSDSAQAIVTNCRDELVEGEFIQAEDQILAAPLEQYKAINKLMGTVLDFVSGPNSPVH</sequence>
<dbReference type="RefSeq" id="WP_072910198.1">
    <property type="nucleotide sequence ID" value="NZ_FQZT01000033.1"/>
</dbReference>
<reference evidence="2 3" key="1">
    <citation type="submission" date="2016-11" db="EMBL/GenBank/DDBJ databases">
        <authorList>
            <person name="Jaros S."/>
            <person name="Januszkiewicz K."/>
            <person name="Wedrychowicz H."/>
        </authorList>
    </citation>
    <scope>NUCLEOTIDE SEQUENCE [LARGE SCALE GENOMIC DNA]</scope>
    <source>
        <strain evidence="2 3">DSM 5091</strain>
    </source>
</reference>
<dbReference type="PROSITE" id="PS51273">
    <property type="entry name" value="GATASE_TYPE_1"/>
    <property type="match status" value="1"/>
</dbReference>
<dbReference type="InterPro" id="IPR017926">
    <property type="entry name" value="GATASE"/>
</dbReference>
<evidence type="ECO:0000313" key="3">
    <source>
        <dbReference type="Proteomes" id="UP000184171"/>
    </source>
</evidence>
<organism evidence="2 3">
    <name type="scientific">Malonomonas rubra DSM 5091</name>
    <dbReference type="NCBI Taxonomy" id="1122189"/>
    <lineage>
        <taxon>Bacteria</taxon>
        <taxon>Pseudomonadati</taxon>
        <taxon>Thermodesulfobacteriota</taxon>
        <taxon>Desulfuromonadia</taxon>
        <taxon>Desulfuromonadales</taxon>
        <taxon>Geopsychrobacteraceae</taxon>
        <taxon>Malonomonas</taxon>
    </lineage>
</organism>
<dbReference type="EMBL" id="FQZT01000033">
    <property type="protein sequence ID" value="SHJ99002.1"/>
    <property type="molecule type" value="Genomic_DNA"/>
</dbReference>
<keyword evidence="3" id="KW-1185">Reference proteome</keyword>
<gene>
    <name evidence="2" type="ORF">SAMN02745165_03703</name>
</gene>
<dbReference type="InterPro" id="IPR029062">
    <property type="entry name" value="Class_I_gatase-like"/>
</dbReference>
<dbReference type="GO" id="GO:0016740">
    <property type="term" value="F:transferase activity"/>
    <property type="evidence" value="ECO:0007669"/>
    <property type="project" value="UniProtKB-KW"/>
</dbReference>
<dbReference type="Pfam" id="PF00117">
    <property type="entry name" value="GATase"/>
    <property type="match status" value="1"/>
</dbReference>
<proteinExistence type="predicted"/>
<evidence type="ECO:0000259" key="1">
    <source>
        <dbReference type="Pfam" id="PF00117"/>
    </source>
</evidence>
<keyword evidence="2" id="KW-0315">Glutamine amidotransferase</keyword>
<protein>
    <submittedName>
        <fullName evidence="2">GMP synthase-Glutamine amidotransferase</fullName>
    </submittedName>
</protein>
<dbReference type="Gene3D" id="3.40.50.880">
    <property type="match status" value="1"/>
</dbReference>
<dbReference type="PANTHER" id="PTHR42695:SF5">
    <property type="entry name" value="GLUTAMINE AMIDOTRANSFERASE YLR126C-RELATED"/>
    <property type="match status" value="1"/>
</dbReference>
<dbReference type="SUPFAM" id="SSF52317">
    <property type="entry name" value="Class I glutamine amidotransferase-like"/>
    <property type="match status" value="1"/>
</dbReference>
<dbReference type="OrthoDB" id="9813383at2"/>
<dbReference type="AlphaFoldDB" id="A0A1M6NTQ6"/>
<dbReference type="InterPro" id="IPR044992">
    <property type="entry name" value="ChyE-like"/>
</dbReference>
<name>A0A1M6NTQ6_MALRU</name>
<dbReference type="STRING" id="1122189.SAMN02745165_03703"/>
<accession>A0A1M6NTQ6</accession>
<feature type="domain" description="Glutamine amidotransferase" evidence="1">
    <location>
        <begin position="21"/>
        <end position="183"/>
    </location>
</feature>
<dbReference type="CDD" id="cd01741">
    <property type="entry name" value="GATase1_1"/>
    <property type="match status" value="1"/>
</dbReference>
<dbReference type="GO" id="GO:0005829">
    <property type="term" value="C:cytosol"/>
    <property type="evidence" value="ECO:0007669"/>
    <property type="project" value="TreeGrafter"/>
</dbReference>
<evidence type="ECO:0000313" key="2">
    <source>
        <dbReference type="EMBL" id="SHJ99002.1"/>
    </source>
</evidence>
<dbReference type="Proteomes" id="UP000184171">
    <property type="component" value="Unassembled WGS sequence"/>
</dbReference>
<dbReference type="PANTHER" id="PTHR42695">
    <property type="entry name" value="GLUTAMINE AMIDOTRANSFERASE YLR126C-RELATED"/>
    <property type="match status" value="1"/>
</dbReference>
<keyword evidence="2" id="KW-0808">Transferase</keyword>